<evidence type="ECO:0000256" key="3">
    <source>
        <dbReference type="ARBA" id="ARBA00022729"/>
    </source>
</evidence>
<accession>A0AA35QRE7</accession>
<dbReference type="PANTHER" id="PTHR42953">
    <property type="entry name" value="HIGH-AFFINITY ZINC UPTAKE SYSTEM PROTEIN ZNUA-RELATED"/>
    <property type="match status" value="1"/>
</dbReference>
<dbReference type="Pfam" id="PF01297">
    <property type="entry name" value="ZnuA"/>
    <property type="match status" value="2"/>
</dbReference>
<reference evidence="5" key="1">
    <citation type="submission" date="2023-03" db="EMBL/GenBank/DDBJ databases">
        <authorList>
            <person name="Steffen K."/>
            <person name="Cardenas P."/>
        </authorList>
    </citation>
    <scope>NUCLEOTIDE SEQUENCE</scope>
</reference>
<keyword evidence="5" id="KW-0449">Lipoprotein</keyword>
<sequence length="271" mass="28821">MGVVTSVIPVAYIVEELGGERVRVHALVPPGASPHTFEPVPSDLRKLAQARLFVVVGGGFDAWSDKLLGAAPKGLETLTLFDAPNLKPLEGTTTITAKNRLPRRAARRKRRGRAGGGGAVDGGGSGRQGILPEAPGRLSPEVDSVGYVRIGRELGNAKTRKYVAFHAAWPYFAERYGLEKVAVVQEFGGEEPTPREVGNLVRDARAAGVGAILVEPQLSPRVARTIAAEFGAKTVLVDPVGDPGDPARSNYEALMLFNTRAFGRALEGKRN</sequence>
<evidence type="ECO:0000256" key="1">
    <source>
        <dbReference type="ARBA" id="ARBA00011028"/>
    </source>
</evidence>
<feature type="compositionally biased region" description="Basic residues" evidence="4">
    <location>
        <begin position="101"/>
        <end position="113"/>
    </location>
</feature>
<proteinExistence type="inferred from homology"/>
<organism evidence="5 6">
    <name type="scientific">Geodia barretti</name>
    <name type="common">Barrett's horny sponge</name>
    <dbReference type="NCBI Taxonomy" id="519541"/>
    <lineage>
        <taxon>Eukaryota</taxon>
        <taxon>Metazoa</taxon>
        <taxon>Porifera</taxon>
        <taxon>Demospongiae</taxon>
        <taxon>Heteroscleromorpha</taxon>
        <taxon>Tetractinellida</taxon>
        <taxon>Astrophorina</taxon>
        <taxon>Geodiidae</taxon>
        <taxon>Geodia</taxon>
    </lineage>
</organism>
<dbReference type="Gene3D" id="3.40.50.1980">
    <property type="entry name" value="Nitrogenase molybdenum iron protein domain"/>
    <property type="match status" value="2"/>
</dbReference>
<feature type="region of interest" description="Disordered" evidence="4">
    <location>
        <begin position="101"/>
        <end position="135"/>
    </location>
</feature>
<name>A0AA35QRE7_GEOBA</name>
<dbReference type="GO" id="GO:0030001">
    <property type="term" value="P:metal ion transport"/>
    <property type="evidence" value="ECO:0007669"/>
    <property type="project" value="InterPro"/>
</dbReference>
<dbReference type="SUPFAM" id="SSF53807">
    <property type="entry name" value="Helical backbone' metal receptor"/>
    <property type="match status" value="2"/>
</dbReference>
<dbReference type="EMBL" id="CASHTH010000019">
    <property type="protein sequence ID" value="CAI7989099.1"/>
    <property type="molecule type" value="Genomic_DNA"/>
</dbReference>
<evidence type="ECO:0000313" key="6">
    <source>
        <dbReference type="Proteomes" id="UP001174909"/>
    </source>
</evidence>
<comment type="similarity">
    <text evidence="1">Belongs to the bacterial solute-binding protein 9 family.</text>
</comment>
<evidence type="ECO:0000256" key="2">
    <source>
        <dbReference type="ARBA" id="ARBA00022448"/>
    </source>
</evidence>
<keyword evidence="6" id="KW-1185">Reference proteome</keyword>
<dbReference type="GO" id="GO:0046872">
    <property type="term" value="F:metal ion binding"/>
    <property type="evidence" value="ECO:0007669"/>
    <property type="project" value="InterPro"/>
</dbReference>
<feature type="compositionally biased region" description="Gly residues" evidence="4">
    <location>
        <begin position="114"/>
        <end position="127"/>
    </location>
</feature>
<dbReference type="AlphaFoldDB" id="A0AA35QRE7"/>
<dbReference type="InterPro" id="IPR050492">
    <property type="entry name" value="Bact_metal-bind_prot9"/>
</dbReference>
<evidence type="ECO:0000313" key="5">
    <source>
        <dbReference type="EMBL" id="CAI7989099.1"/>
    </source>
</evidence>
<keyword evidence="3" id="KW-0732">Signal</keyword>
<protein>
    <submittedName>
        <fullName evidence="5">Metal ABC transporter substrate-binding lipoprotein</fullName>
    </submittedName>
</protein>
<dbReference type="Proteomes" id="UP001174909">
    <property type="component" value="Unassembled WGS sequence"/>
</dbReference>
<dbReference type="PANTHER" id="PTHR42953:SF3">
    <property type="entry name" value="HIGH-AFFINITY ZINC UPTAKE SYSTEM PROTEIN ZNUA"/>
    <property type="match status" value="1"/>
</dbReference>
<evidence type="ECO:0000256" key="4">
    <source>
        <dbReference type="SAM" id="MobiDB-lite"/>
    </source>
</evidence>
<keyword evidence="2" id="KW-0813">Transport</keyword>
<dbReference type="InterPro" id="IPR006127">
    <property type="entry name" value="ZnuA-like"/>
</dbReference>
<gene>
    <name evidence="5" type="ORF">GBAR_LOCUS124</name>
</gene>
<comment type="caution">
    <text evidence="5">The sequence shown here is derived from an EMBL/GenBank/DDBJ whole genome shotgun (WGS) entry which is preliminary data.</text>
</comment>